<dbReference type="InterPro" id="IPR011852">
    <property type="entry name" value="TRAP_TAXI"/>
</dbReference>
<dbReference type="Pfam" id="PF16868">
    <property type="entry name" value="NMT1_3"/>
    <property type="match status" value="1"/>
</dbReference>
<feature type="signal peptide" evidence="1">
    <location>
        <begin position="1"/>
        <end position="20"/>
    </location>
</feature>
<dbReference type="Gene3D" id="3.40.190.10">
    <property type="entry name" value="Periplasmic binding protein-like II"/>
    <property type="match status" value="2"/>
</dbReference>
<evidence type="ECO:0000256" key="1">
    <source>
        <dbReference type="SAM" id="SignalP"/>
    </source>
</evidence>
<dbReference type="PANTHER" id="PTHR42941:SF1">
    <property type="entry name" value="SLL1037 PROTEIN"/>
    <property type="match status" value="1"/>
</dbReference>
<feature type="chain" id="PRO_5012895767" description="TRAP transporter solute receptor, TAXI family" evidence="1">
    <location>
        <begin position="21"/>
        <end position="351"/>
    </location>
</feature>
<organism evidence="2 3">
    <name type="scientific">Pelagimonas phthalicica</name>
    <dbReference type="NCBI Taxonomy" id="1037362"/>
    <lineage>
        <taxon>Bacteria</taxon>
        <taxon>Pseudomonadati</taxon>
        <taxon>Pseudomonadota</taxon>
        <taxon>Alphaproteobacteria</taxon>
        <taxon>Rhodobacterales</taxon>
        <taxon>Roseobacteraceae</taxon>
        <taxon>Pelagimonas</taxon>
    </lineage>
</organism>
<dbReference type="AlphaFoldDB" id="A0A238JBJ3"/>
<dbReference type="RefSeq" id="WP_099243490.1">
    <property type="nucleotide sequence ID" value="NZ_FXXP01000001.1"/>
</dbReference>
<name>A0A238JBJ3_9RHOB</name>
<evidence type="ECO:0000313" key="3">
    <source>
        <dbReference type="Proteomes" id="UP000225972"/>
    </source>
</evidence>
<evidence type="ECO:0000313" key="2">
    <source>
        <dbReference type="EMBL" id="SMX27332.1"/>
    </source>
</evidence>
<evidence type="ECO:0008006" key="4">
    <source>
        <dbReference type="Google" id="ProtNLM"/>
    </source>
</evidence>
<sequence>MLKSAILGAAAAIMPLTAFATETLTLETTSVGSSPHYIDTTFASILQNAGIADLQVTEGATLTNSVQAVAEGRLDIAPAPLILPFLMSKGIGPYSGLGPEKGAELASNVRAIFFMAPSVQIFAYYNSNPIDDITKLDGKRIWNGPPRGAALTSGRATVQLLAGLKEGEGYEGVQTPWPDAIPTITSGKVDAWTSPDGLPSARQIRIAAAGGITIHDIPSEIYNSELGQQIANAPGHAPVSIPIDVYRKAYEGNDVTVVVDDDTFDSYATAFAEIVPASMDEELVFNIVTAFLEGQERMETSAPIGPHLNMTFADIDGKSQGVCGAVQIKMHPGAIRAFEAKGHTVADCLRP</sequence>
<proteinExistence type="predicted"/>
<dbReference type="EMBL" id="FXXP01000001">
    <property type="protein sequence ID" value="SMX27332.1"/>
    <property type="molecule type" value="Genomic_DNA"/>
</dbReference>
<dbReference type="Proteomes" id="UP000225972">
    <property type="component" value="Unassembled WGS sequence"/>
</dbReference>
<dbReference type="SUPFAM" id="SSF53850">
    <property type="entry name" value="Periplasmic binding protein-like II"/>
    <property type="match status" value="1"/>
</dbReference>
<keyword evidence="3" id="KW-1185">Reference proteome</keyword>
<reference evidence="3" key="1">
    <citation type="submission" date="2017-05" db="EMBL/GenBank/DDBJ databases">
        <authorList>
            <person name="Rodrigo-Torres L."/>
            <person name="Arahal R. D."/>
            <person name="Lucena T."/>
        </authorList>
    </citation>
    <scope>NUCLEOTIDE SEQUENCE [LARGE SCALE GENOMIC DNA]</scope>
    <source>
        <strain evidence="3">CECT 8649</strain>
    </source>
</reference>
<protein>
    <recommendedName>
        <fullName evidence="4">TRAP transporter solute receptor, TAXI family</fullName>
    </recommendedName>
</protein>
<gene>
    <name evidence="2" type="ORF">TRP8649_01436</name>
</gene>
<keyword evidence="1" id="KW-0732">Signal</keyword>
<dbReference type="OrthoDB" id="8111384at2"/>
<dbReference type="PANTHER" id="PTHR42941">
    <property type="entry name" value="SLL1037 PROTEIN"/>
    <property type="match status" value="1"/>
</dbReference>
<accession>A0A238JBJ3</accession>